<dbReference type="GO" id="GO:0004143">
    <property type="term" value="F:ATP-dependent diacylglycerol kinase activity"/>
    <property type="evidence" value="ECO:0007669"/>
    <property type="project" value="TreeGrafter"/>
</dbReference>
<keyword evidence="8" id="KW-0067">ATP-binding</keyword>
<evidence type="ECO:0000256" key="1">
    <source>
        <dbReference type="ARBA" id="ARBA00001946"/>
    </source>
</evidence>
<dbReference type="NCBIfam" id="TIGR00147">
    <property type="entry name" value="YegS/Rv2252/BmrU family lipid kinase"/>
    <property type="match status" value="1"/>
</dbReference>
<dbReference type="PROSITE" id="PS50146">
    <property type="entry name" value="DAGK"/>
    <property type="match status" value="1"/>
</dbReference>
<dbReference type="RefSeq" id="WP_101332468.1">
    <property type="nucleotide sequence ID" value="NZ_PJNH01000004.1"/>
</dbReference>
<organism evidence="14 15">
    <name type="scientific">Halalkalibacillus sediminis</name>
    <dbReference type="NCBI Taxonomy" id="2018042"/>
    <lineage>
        <taxon>Bacteria</taxon>
        <taxon>Bacillati</taxon>
        <taxon>Bacillota</taxon>
        <taxon>Bacilli</taxon>
        <taxon>Bacillales</taxon>
        <taxon>Bacillaceae</taxon>
        <taxon>Halalkalibacillus</taxon>
    </lineage>
</organism>
<evidence type="ECO:0000313" key="15">
    <source>
        <dbReference type="Proteomes" id="UP000243524"/>
    </source>
</evidence>
<evidence type="ECO:0000256" key="7">
    <source>
        <dbReference type="ARBA" id="ARBA00022777"/>
    </source>
</evidence>
<evidence type="ECO:0000256" key="2">
    <source>
        <dbReference type="ARBA" id="ARBA00005983"/>
    </source>
</evidence>
<dbReference type="Gene3D" id="3.40.50.10330">
    <property type="entry name" value="Probable inorganic polyphosphate/atp-NAD kinase, domain 1"/>
    <property type="match status" value="1"/>
</dbReference>
<dbReference type="NCBIfam" id="NF009874">
    <property type="entry name" value="PRK13337.1"/>
    <property type="match status" value="1"/>
</dbReference>
<dbReference type="EMBL" id="PJNH01000004">
    <property type="protein sequence ID" value="PKR76718.1"/>
    <property type="molecule type" value="Genomic_DNA"/>
</dbReference>
<evidence type="ECO:0000259" key="13">
    <source>
        <dbReference type="PROSITE" id="PS50146"/>
    </source>
</evidence>
<dbReference type="PANTHER" id="PTHR12358:SF106">
    <property type="entry name" value="LIPID KINASE YEGS"/>
    <property type="match status" value="1"/>
</dbReference>
<dbReference type="OrthoDB" id="142078at2"/>
<keyword evidence="9" id="KW-0460">Magnesium</keyword>
<evidence type="ECO:0000256" key="12">
    <source>
        <dbReference type="ARBA" id="ARBA00023264"/>
    </source>
</evidence>
<accession>A0A2I0QQX2</accession>
<dbReference type="Proteomes" id="UP000243524">
    <property type="component" value="Unassembled WGS sequence"/>
</dbReference>
<keyword evidence="10" id="KW-0443">Lipid metabolism</keyword>
<keyword evidence="12" id="KW-1208">Phospholipid metabolism</keyword>
<keyword evidence="5" id="KW-0479">Metal-binding</keyword>
<evidence type="ECO:0000256" key="9">
    <source>
        <dbReference type="ARBA" id="ARBA00022842"/>
    </source>
</evidence>
<dbReference type="PANTHER" id="PTHR12358">
    <property type="entry name" value="SPHINGOSINE KINASE"/>
    <property type="match status" value="1"/>
</dbReference>
<evidence type="ECO:0000313" key="14">
    <source>
        <dbReference type="EMBL" id="PKR76718.1"/>
    </source>
</evidence>
<dbReference type="InterPro" id="IPR050187">
    <property type="entry name" value="Lipid_Phosphate_FormReg"/>
</dbReference>
<sequence length="300" mass="33173">MELKRARVIYNPSSGREAMRKALPDILESLEIAGFEASTHATTGDDCARRAAKIACDRKYDMVIAAGGDGTVNEVVDGIASKEYRPKLGVIPMGTTNDFARALHIPRDWKKAMEIILDGYSKKLDIGEVNGKHFMNIAGGGRLTELTYEVPSKHKTVLGQLAYYLKGIEMLPSIRPTKARIEYDGEVLEEEIMLFLVSNTNSIGGFEKIAPNAEMDDGKFDLLILKKSNLADFIVLANKALRGTHLGDKHVVYAQASEIKVEAEDNMQLNLDGEHGGSLPGTFRNLHKHIEFFLPEKDVK</sequence>
<dbReference type="NCBIfam" id="NF009603">
    <property type="entry name" value="PRK13055.1"/>
    <property type="match status" value="1"/>
</dbReference>
<dbReference type="Pfam" id="PF19279">
    <property type="entry name" value="YegS_C"/>
    <property type="match status" value="1"/>
</dbReference>
<dbReference type="InterPro" id="IPR017438">
    <property type="entry name" value="ATP-NAD_kinase_N"/>
</dbReference>
<name>A0A2I0QQX2_9BACI</name>
<evidence type="ECO:0000256" key="10">
    <source>
        <dbReference type="ARBA" id="ARBA00023098"/>
    </source>
</evidence>
<proteinExistence type="inferred from homology"/>
<dbReference type="AlphaFoldDB" id="A0A2I0QQX2"/>
<dbReference type="SUPFAM" id="SSF111331">
    <property type="entry name" value="NAD kinase/diacylglycerol kinase-like"/>
    <property type="match status" value="1"/>
</dbReference>
<dbReference type="Gene3D" id="2.60.200.40">
    <property type="match status" value="1"/>
</dbReference>
<keyword evidence="15" id="KW-1185">Reference proteome</keyword>
<evidence type="ECO:0000256" key="3">
    <source>
        <dbReference type="ARBA" id="ARBA00022516"/>
    </source>
</evidence>
<feature type="domain" description="DAGKc" evidence="13">
    <location>
        <begin position="1"/>
        <end position="133"/>
    </location>
</feature>
<keyword evidence="4" id="KW-0808">Transferase</keyword>
<evidence type="ECO:0000256" key="6">
    <source>
        <dbReference type="ARBA" id="ARBA00022741"/>
    </source>
</evidence>
<keyword evidence="3" id="KW-0444">Lipid biosynthesis</keyword>
<gene>
    <name evidence="14" type="ORF">CEY16_12935</name>
</gene>
<comment type="similarity">
    <text evidence="2">Belongs to the diacylglycerol/lipid kinase family.</text>
</comment>
<dbReference type="InterPro" id="IPR005218">
    <property type="entry name" value="Diacylglycerol/lipid_kinase"/>
</dbReference>
<dbReference type="InterPro" id="IPR045540">
    <property type="entry name" value="YegS/DAGK_C"/>
</dbReference>
<evidence type="ECO:0000256" key="8">
    <source>
        <dbReference type="ARBA" id="ARBA00022840"/>
    </source>
</evidence>
<dbReference type="InterPro" id="IPR016064">
    <property type="entry name" value="NAD/diacylglycerol_kinase_sf"/>
</dbReference>
<evidence type="ECO:0000256" key="5">
    <source>
        <dbReference type="ARBA" id="ARBA00022723"/>
    </source>
</evidence>
<keyword evidence="11" id="KW-0594">Phospholipid biosynthesis</keyword>
<reference evidence="14 15" key="1">
    <citation type="submission" date="2017-06" db="EMBL/GenBank/DDBJ databases">
        <title>the draft geome sequence of Illustriluteabacillus marina B3227.</title>
        <authorList>
            <person name="He R.-H."/>
            <person name="Du Z.-J."/>
        </authorList>
    </citation>
    <scope>NUCLEOTIDE SEQUENCE [LARGE SCALE GENOMIC DNA]</scope>
    <source>
        <strain evidence="14 15">B3227</strain>
    </source>
</reference>
<dbReference type="GO" id="GO:0046872">
    <property type="term" value="F:metal ion binding"/>
    <property type="evidence" value="ECO:0007669"/>
    <property type="project" value="UniProtKB-KW"/>
</dbReference>
<keyword evidence="7 14" id="KW-0418">Kinase</keyword>
<dbReference type="SMART" id="SM00046">
    <property type="entry name" value="DAGKc"/>
    <property type="match status" value="1"/>
</dbReference>
<evidence type="ECO:0000256" key="11">
    <source>
        <dbReference type="ARBA" id="ARBA00023209"/>
    </source>
</evidence>
<evidence type="ECO:0000256" key="4">
    <source>
        <dbReference type="ARBA" id="ARBA00022679"/>
    </source>
</evidence>
<keyword evidence="6" id="KW-0547">Nucleotide-binding</keyword>
<comment type="cofactor">
    <cofactor evidence="1">
        <name>Mg(2+)</name>
        <dbReference type="ChEBI" id="CHEBI:18420"/>
    </cofactor>
</comment>
<dbReference type="GO" id="GO:0008654">
    <property type="term" value="P:phospholipid biosynthetic process"/>
    <property type="evidence" value="ECO:0007669"/>
    <property type="project" value="UniProtKB-KW"/>
</dbReference>
<protein>
    <submittedName>
        <fullName evidence="14">Diacylglycerol kinase</fullName>
    </submittedName>
</protein>
<dbReference type="Pfam" id="PF00781">
    <property type="entry name" value="DAGK_cat"/>
    <property type="match status" value="1"/>
</dbReference>
<comment type="caution">
    <text evidence="14">The sequence shown here is derived from an EMBL/GenBank/DDBJ whole genome shotgun (WGS) entry which is preliminary data.</text>
</comment>
<dbReference type="GO" id="GO:0005886">
    <property type="term" value="C:plasma membrane"/>
    <property type="evidence" value="ECO:0007669"/>
    <property type="project" value="TreeGrafter"/>
</dbReference>
<dbReference type="GO" id="GO:0005524">
    <property type="term" value="F:ATP binding"/>
    <property type="evidence" value="ECO:0007669"/>
    <property type="project" value="UniProtKB-KW"/>
</dbReference>
<dbReference type="InterPro" id="IPR001206">
    <property type="entry name" value="Diacylglycerol_kinase_cat_dom"/>
</dbReference>